<evidence type="ECO:0000313" key="2">
    <source>
        <dbReference type="Proteomes" id="UP000807353"/>
    </source>
</evidence>
<evidence type="ECO:0000313" key="1">
    <source>
        <dbReference type="EMBL" id="KAF9468188.1"/>
    </source>
</evidence>
<reference evidence="1" key="1">
    <citation type="submission" date="2020-11" db="EMBL/GenBank/DDBJ databases">
        <authorList>
            <consortium name="DOE Joint Genome Institute"/>
            <person name="Ahrendt S."/>
            <person name="Riley R."/>
            <person name="Andreopoulos W."/>
            <person name="Labutti K."/>
            <person name="Pangilinan J."/>
            <person name="Ruiz-Duenas F.J."/>
            <person name="Barrasa J.M."/>
            <person name="Sanchez-Garcia M."/>
            <person name="Camarero S."/>
            <person name="Miyauchi S."/>
            <person name="Serrano A."/>
            <person name="Linde D."/>
            <person name="Babiker R."/>
            <person name="Drula E."/>
            <person name="Ayuso-Fernandez I."/>
            <person name="Pacheco R."/>
            <person name="Padilla G."/>
            <person name="Ferreira P."/>
            <person name="Barriuso J."/>
            <person name="Kellner H."/>
            <person name="Castanera R."/>
            <person name="Alfaro M."/>
            <person name="Ramirez L."/>
            <person name="Pisabarro A.G."/>
            <person name="Kuo A."/>
            <person name="Tritt A."/>
            <person name="Lipzen A."/>
            <person name="He G."/>
            <person name="Yan M."/>
            <person name="Ng V."/>
            <person name="Cullen D."/>
            <person name="Martin F."/>
            <person name="Rosso M.-N."/>
            <person name="Henrissat B."/>
            <person name="Hibbett D."/>
            <person name="Martinez A.T."/>
            <person name="Grigoriev I.V."/>
        </authorList>
    </citation>
    <scope>NUCLEOTIDE SEQUENCE</scope>
    <source>
        <strain evidence="1">CBS 247.69</strain>
    </source>
</reference>
<organism evidence="1 2">
    <name type="scientific">Collybia nuda</name>
    <dbReference type="NCBI Taxonomy" id="64659"/>
    <lineage>
        <taxon>Eukaryota</taxon>
        <taxon>Fungi</taxon>
        <taxon>Dikarya</taxon>
        <taxon>Basidiomycota</taxon>
        <taxon>Agaricomycotina</taxon>
        <taxon>Agaricomycetes</taxon>
        <taxon>Agaricomycetidae</taxon>
        <taxon>Agaricales</taxon>
        <taxon>Tricholomatineae</taxon>
        <taxon>Clitocybaceae</taxon>
        <taxon>Collybia</taxon>
    </lineage>
</organism>
<dbReference type="AlphaFoldDB" id="A0A9P6CQ16"/>
<dbReference type="Gene3D" id="2.30.30.40">
    <property type="entry name" value="SH3 Domains"/>
    <property type="match status" value="1"/>
</dbReference>
<protein>
    <submittedName>
        <fullName evidence="1">Uncharacterized protein</fullName>
    </submittedName>
</protein>
<dbReference type="EMBL" id="MU150234">
    <property type="protein sequence ID" value="KAF9468188.1"/>
    <property type="molecule type" value="Genomic_DNA"/>
</dbReference>
<proteinExistence type="predicted"/>
<accession>A0A9P6CQ16</accession>
<dbReference type="Proteomes" id="UP000807353">
    <property type="component" value="Unassembled WGS sequence"/>
</dbReference>
<sequence length="102" mass="10757">MSVVVASPVAVSTNDESARLFKRATVTCAIVNTDSTSVNCRSGPGTGYSIVNHLTAGSVHSFTCYKKGECYEGNCTWDKTGNCYVNGYYTDGYCTAAALGLC</sequence>
<name>A0A9P6CQ16_9AGAR</name>
<gene>
    <name evidence="1" type="ORF">BDZ94DRAFT_1247408</name>
</gene>
<keyword evidence="2" id="KW-1185">Reference proteome</keyword>
<dbReference type="OrthoDB" id="2251794at2759"/>
<comment type="caution">
    <text evidence="1">The sequence shown here is derived from an EMBL/GenBank/DDBJ whole genome shotgun (WGS) entry which is preliminary data.</text>
</comment>